<dbReference type="EMBL" id="CGCX01001419">
    <property type="protein sequence ID" value="CFR94442.1"/>
    <property type="molecule type" value="Genomic_DNA"/>
</dbReference>
<evidence type="ECO:0000313" key="3">
    <source>
        <dbReference type="Proteomes" id="UP000038802"/>
    </source>
</evidence>
<sequence>MAKGDVGMDKRTTLTAVGAVTMPFPKSTVVVYVAKM</sequence>
<gene>
    <name evidence="1" type="ORF">ERS007657_03147</name>
    <name evidence="2" type="ORF">ERS007703_05156</name>
</gene>
<dbReference type="AlphaFoldDB" id="A0A0T7PJJ5"/>
<reference evidence="2" key="2">
    <citation type="submission" date="2015-03" db="EMBL/GenBank/DDBJ databases">
        <authorList>
            <person name="Murphy D."/>
        </authorList>
    </citation>
    <scope>NUCLEOTIDE SEQUENCE [LARGE SCALE GENOMIC DNA]</scope>
    <source>
        <strain evidence="2">K00500041</strain>
    </source>
</reference>
<organism evidence="2 3">
    <name type="scientific">Mycobacterium tuberculosis</name>
    <dbReference type="NCBI Taxonomy" id="1773"/>
    <lineage>
        <taxon>Bacteria</taxon>
        <taxon>Bacillati</taxon>
        <taxon>Actinomycetota</taxon>
        <taxon>Actinomycetes</taxon>
        <taxon>Mycobacteriales</taxon>
        <taxon>Mycobacteriaceae</taxon>
        <taxon>Mycobacterium</taxon>
        <taxon>Mycobacterium tuberculosis complex</taxon>
    </lineage>
</organism>
<accession>A0A0T7PJJ5</accession>
<name>A0A0T7PJJ5_MYCTX</name>
<protein>
    <submittedName>
        <fullName evidence="2">Uncharacterized protein</fullName>
    </submittedName>
</protein>
<evidence type="ECO:0000313" key="2">
    <source>
        <dbReference type="EMBL" id="COX38054.1"/>
    </source>
</evidence>
<reference evidence="3 4" key="1">
    <citation type="submission" date="2015-03" db="EMBL/GenBank/DDBJ databases">
        <authorList>
            <consortium name="Pathogen Informatics"/>
        </authorList>
    </citation>
    <scope>NUCLEOTIDE SEQUENCE [LARGE SCALE GENOMIC DNA]</scope>
    <source>
        <strain evidence="1 4">C09601061</strain>
        <strain evidence="3">K00500041</strain>
    </source>
</reference>
<dbReference type="EMBL" id="CSAE01001188">
    <property type="protein sequence ID" value="COX38054.1"/>
    <property type="molecule type" value="Genomic_DNA"/>
</dbReference>
<proteinExistence type="predicted"/>
<dbReference type="Proteomes" id="UP000038802">
    <property type="component" value="Unassembled WGS sequence"/>
</dbReference>
<dbReference type="Proteomes" id="UP000046680">
    <property type="component" value="Unassembled WGS sequence"/>
</dbReference>
<evidence type="ECO:0000313" key="1">
    <source>
        <dbReference type="EMBL" id="CFR94442.1"/>
    </source>
</evidence>
<evidence type="ECO:0000313" key="4">
    <source>
        <dbReference type="Proteomes" id="UP000046680"/>
    </source>
</evidence>